<sequence>MRDDLLDREQAEQLAREICDLDGVAGLYGGQFGEVAMLFPGERVRGLHASTPRDDSEAPHLEVFVIVDGDLQPNLEELASTIRDTAARYTDAPVDVTVSDVE</sequence>
<dbReference type="EMBL" id="JAFLEQ010000008">
    <property type="protein sequence ID" value="MBN9643941.1"/>
    <property type="molecule type" value="Genomic_DNA"/>
</dbReference>
<dbReference type="AlphaFoldDB" id="A0A939IV75"/>
<protein>
    <recommendedName>
        <fullName evidence="3">Asp23/Gls24 family envelope stress response protein</fullName>
    </recommendedName>
</protein>
<evidence type="ECO:0008006" key="3">
    <source>
        <dbReference type="Google" id="ProtNLM"/>
    </source>
</evidence>
<reference evidence="1" key="1">
    <citation type="submission" date="2021-03" db="EMBL/GenBank/DDBJ databases">
        <authorList>
            <person name="Sun Q."/>
        </authorList>
    </citation>
    <scope>NUCLEOTIDE SEQUENCE</scope>
    <source>
        <strain evidence="1">CCM 8862</strain>
    </source>
</reference>
<accession>A0A939IV75</accession>
<dbReference type="RefSeq" id="WP_207118721.1">
    <property type="nucleotide sequence ID" value="NZ_JAFLEQ010000008.1"/>
</dbReference>
<dbReference type="Proteomes" id="UP000664332">
    <property type="component" value="Unassembled WGS sequence"/>
</dbReference>
<organism evidence="1 2">
    <name type="scientific">Corynebacterium mendelii</name>
    <dbReference type="NCBI Taxonomy" id="2765362"/>
    <lineage>
        <taxon>Bacteria</taxon>
        <taxon>Bacillati</taxon>
        <taxon>Actinomycetota</taxon>
        <taxon>Actinomycetes</taxon>
        <taxon>Mycobacteriales</taxon>
        <taxon>Corynebacteriaceae</taxon>
        <taxon>Corynebacterium</taxon>
    </lineage>
</organism>
<name>A0A939IV75_9CORY</name>
<comment type="caution">
    <text evidence="1">The sequence shown here is derived from an EMBL/GenBank/DDBJ whole genome shotgun (WGS) entry which is preliminary data.</text>
</comment>
<evidence type="ECO:0000313" key="1">
    <source>
        <dbReference type="EMBL" id="MBN9643941.1"/>
    </source>
</evidence>
<gene>
    <name evidence="1" type="ORF">JZY06_04820</name>
</gene>
<keyword evidence="2" id="KW-1185">Reference proteome</keyword>
<evidence type="ECO:0000313" key="2">
    <source>
        <dbReference type="Proteomes" id="UP000664332"/>
    </source>
</evidence>
<proteinExistence type="predicted"/>